<feature type="domain" description="C2H2-type" evidence="19">
    <location>
        <begin position="522"/>
        <end position="549"/>
    </location>
</feature>
<dbReference type="GO" id="GO:0006357">
    <property type="term" value="P:regulation of transcription by RNA polymerase II"/>
    <property type="evidence" value="ECO:0007669"/>
    <property type="project" value="TreeGrafter"/>
</dbReference>
<evidence type="ECO:0000256" key="3">
    <source>
        <dbReference type="ARBA" id="ARBA00006991"/>
    </source>
</evidence>
<keyword evidence="5 18" id="KW-0812">Transmembrane</keyword>
<keyword evidence="21" id="KW-1185">Reference proteome</keyword>
<evidence type="ECO:0000256" key="10">
    <source>
        <dbReference type="ARBA" id="ARBA00022889"/>
    </source>
</evidence>
<dbReference type="Pfam" id="PF04923">
    <property type="entry name" value="Ninjurin"/>
    <property type="match status" value="1"/>
</dbReference>
<dbReference type="GO" id="GO:0042246">
    <property type="term" value="P:tissue regeneration"/>
    <property type="evidence" value="ECO:0007669"/>
    <property type="project" value="InterPro"/>
</dbReference>
<dbReference type="Pfam" id="PF00096">
    <property type="entry name" value="zf-C2H2"/>
    <property type="match status" value="3"/>
</dbReference>
<evidence type="ECO:0000256" key="13">
    <source>
        <dbReference type="ARBA" id="ARBA00023125"/>
    </source>
</evidence>
<proteinExistence type="inferred from homology"/>
<dbReference type="SUPFAM" id="SSF57667">
    <property type="entry name" value="beta-beta-alpha zinc fingers"/>
    <property type="match status" value="3"/>
</dbReference>
<dbReference type="PROSITE" id="PS50157">
    <property type="entry name" value="ZINC_FINGER_C2H2_2"/>
    <property type="match status" value="5"/>
</dbReference>
<dbReference type="GO" id="GO:0007155">
    <property type="term" value="P:cell adhesion"/>
    <property type="evidence" value="ECO:0007669"/>
    <property type="project" value="UniProtKB-KW"/>
</dbReference>
<evidence type="ECO:0000256" key="5">
    <source>
        <dbReference type="ARBA" id="ARBA00022692"/>
    </source>
</evidence>
<dbReference type="FunFam" id="3.30.160.60:FF:001480">
    <property type="entry name" value="Si:cabz01071911.3"/>
    <property type="match status" value="1"/>
</dbReference>
<organism evidence="20 21">
    <name type="scientific">Parthenolecanium corni</name>
    <dbReference type="NCBI Taxonomy" id="536013"/>
    <lineage>
        <taxon>Eukaryota</taxon>
        <taxon>Metazoa</taxon>
        <taxon>Ecdysozoa</taxon>
        <taxon>Arthropoda</taxon>
        <taxon>Hexapoda</taxon>
        <taxon>Insecta</taxon>
        <taxon>Pterygota</taxon>
        <taxon>Neoptera</taxon>
        <taxon>Paraneoptera</taxon>
        <taxon>Hemiptera</taxon>
        <taxon>Sternorrhyncha</taxon>
        <taxon>Coccoidea</taxon>
        <taxon>Coccidae</taxon>
        <taxon>Parthenolecanium</taxon>
    </lineage>
</organism>
<accession>A0AAN9Y800</accession>
<dbReference type="PROSITE" id="PS00028">
    <property type="entry name" value="ZINC_FINGER_C2H2_1"/>
    <property type="match status" value="5"/>
</dbReference>
<dbReference type="InterPro" id="IPR050589">
    <property type="entry name" value="Ikaros_C2H2-ZF"/>
</dbReference>
<evidence type="ECO:0000256" key="1">
    <source>
        <dbReference type="ARBA" id="ARBA00004123"/>
    </source>
</evidence>
<keyword evidence="9" id="KW-0862">Zinc</keyword>
<dbReference type="PANTHER" id="PTHR24404">
    <property type="entry name" value="ZINC FINGER PROTEIN"/>
    <property type="match status" value="1"/>
</dbReference>
<evidence type="ECO:0000256" key="11">
    <source>
        <dbReference type="ARBA" id="ARBA00022989"/>
    </source>
</evidence>
<comment type="similarity">
    <text evidence="3">Belongs to the krueppel C2H2-type zinc-finger protein family.</text>
</comment>
<dbReference type="Gene3D" id="3.40.1800.20">
    <property type="match status" value="1"/>
</dbReference>
<keyword evidence="16" id="KW-0539">Nucleus</keyword>
<evidence type="ECO:0000256" key="9">
    <source>
        <dbReference type="ARBA" id="ARBA00022833"/>
    </source>
</evidence>
<evidence type="ECO:0000256" key="17">
    <source>
        <dbReference type="PROSITE-ProRule" id="PRU00042"/>
    </source>
</evidence>
<dbReference type="PANTHER" id="PTHR24404:SF114">
    <property type="entry name" value="KLUMPFUSS, ISOFORM B-RELATED"/>
    <property type="match status" value="1"/>
</dbReference>
<feature type="domain" description="C2H2-type" evidence="19">
    <location>
        <begin position="466"/>
        <end position="493"/>
    </location>
</feature>
<dbReference type="FunFam" id="3.30.160.60:FF:002343">
    <property type="entry name" value="Zinc finger protein 33A"/>
    <property type="match status" value="1"/>
</dbReference>
<dbReference type="InterPro" id="IPR007007">
    <property type="entry name" value="Ninjurin"/>
</dbReference>
<evidence type="ECO:0000313" key="20">
    <source>
        <dbReference type="EMBL" id="KAK7600905.1"/>
    </source>
</evidence>
<dbReference type="InterPro" id="IPR012934">
    <property type="entry name" value="Znf_AD"/>
</dbReference>
<evidence type="ECO:0000256" key="14">
    <source>
        <dbReference type="ARBA" id="ARBA00023136"/>
    </source>
</evidence>
<evidence type="ECO:0000256" key="18">
    <source>
        <dbReference type="SAM" id="Phobius"/>
    </source>
</evidence>
<keyword evidence="14 18" id="KW-0472">Membrane</keyword>
<feature type="domain" description="C2H2-type" evidence="19">
    <location>
        <begin position="494"/>
        <end position="521"/>
    </location>
</feature>
<dbReference type="EMBL" id="JBBCAQ010000010">
    <property type="protein sequence ID" value="KAK7600905.1"/>
    <property type="molecule type" value="Genomic_DNA"/>
</dbReference>
<dbReference type="GO" id="GO:0005634">
    <property type="term" value="C:nucleus"/>
    <property type="evidence" value="ECO:0007669"/>
    <property type="project" value="UniProtKB-SubCell"/>
</dbReference>
<keyword evidence="10" id="KW-0130">Cell adhesion</keyword>
<evidence type="ECO:0000256" key="4">
    <source>
        <dbReference type="ARBA" id="ARBA00008141"/>
    </source>
</evidence>
<evidence type="ECO:0000313" key="21">
    <source>
        <dbReference type="Proteomes" id="UP001367676"/>
    </source>
</evidence>
<reference evidence="20 21" key="1">
    <citation type="submission" date="2024-03" db="EMBL/GenBank/DDBJ databases">
        <title>Adaptation during the transition from Ophiocordyceps entomopathogen to insect associate is accompanied by gene loss and intensified selection.</title>
        <authorList>
            <person name="Ward C.M."/>
            <person name="Onetto C.A."/>
            <person name="Borneman A.R."/>
        </authorList>
    </citation>
    <scope>NUCLEOTIDE SEQUENCE [LARGE SCALE GENOMIC DNA]</scope>
    <source>
        <strain evidence="20">AWRI1</strain>
        <tissue evidence="20">Single Adult Female</tissue>
    </source>
</reference>
<evidence type="ECO:0000256" key="7">
    <source>
        <dbReference type="ARBA" id="ARBA00022737"/>
    </source>
</evidence>
<dbReference type="GO" id="GO:0003700">
    <property type="term" value="F:DNA-binding transcription factor activity"/>
    <property type="evidence" value="ECO:0007669"/>
    <property type="project" value="TreeGrafter"/>
</dbReference>
<sequence>MSGSSVAPVDTLAVENQAELDKRKPMDVNRYATKKTVAQGMLDIALLTANASQLKYILQSGDKLQFYTLLLWLISASILLQVFMGLLFLSLNMLRDLRLHLVEYKKSANLLNHIELACAFIVTTLNIIIGGFDPGLGSLSYQQGVLDYDLLPKMICQNCATKLDEIDNFRQFCLEAEKMLQDFRTTLNNTVEDGEAKVYVKDSQSQIINSKPSLPNEPIVPSNSVHRIPSSECETESRTVTRVTVPSRVAEETQQMPLQCTVPLKLNGTTTSVVPLNVENISSLMQVVPDNEIPRIQQFKLPIQTELALVSEPSNTRFSVSLPTVDIVSKENAVIQSLQCAVNNDGIIDLHKVGLQSTAATSTISYNNSVAVSLVPSPVPNIVSNNNIEDVISHVDLIKEEQTIRSCTHCGKILTGPNDVCNHTVVRPAISSVSTGSETNSSATLSVATPKLPVDGVKPYSDLNGFSCDICEKPFRKREHLLQHRKLHTGDRPYICTSCGKSFSRKEHLFRHMLAHTGEKRHSCDFCGKTFSRKDNLHKHRKIHGFNGPYECELCGKSFIVQHYFLMHKANHGNVETEELPFQCDICKKGFVKEEFLNRHKVRHRVRNAPQLEETDLASLNPVSILSPNIVQQNICIEEAVYVSTQPTAYSVSPVVSNTTAATQTFFSTDLTSNGQLLGNYKQSNATIVT</sequence>
<protein>
    <recommendedName>
        <fullName evidence="19">C2H2-type domain-containing protein</fullName>
    </recommendedName>
</protein>
<evidence type="ECO:0000256" key="8">
    <source>
        <dbReference type="ARBA" id="ARBA00022771"/>
    </source>
</evidence>
<feature type="domain" description="C2H2-type" evidence="19">
    <location>
        <begin position="550"/>
        <end position="577"/>
    </location>
</feature>
<comment type="subcellular location">
    <subcellularLocation>
        <location evidence="2">Membrane</location>
        <topology evidence="2">Multi-pass membrane protein</topology>
    </subcellularLocation>
    <subcellularLocation>
        <location evidence="1">Nucleus</location>
    </subcellularLocation>
</comment>
<keyword evidence="13" id="KW-0238">DNA-binding</keyword>
<dbReference type="Proteomes" id="UP001367676">
    <property type="component" value="Unassembled WGS sequence"/>
</dbReference>
<feature type="transmembrane region" description="Helical" evidence="18">
    <location>
        <begin position="110"/>
        <end position="132"/>
    </location>
</feature>
<dbReference type="Pfam" id="PF07776">
    <property type="entry name" value="zf-AD"/>
    <property type="match status" value="1"/>
</dbReference>
<feature type="transmembrane region" description="Helical" evidence="18">
    <location>
        <begin position="66"/>
        <end position="89"/>
    </location>
</feature>
<evidence type="ECO:0000256" key="15">
    <source>
        <dbReference type="ARBA" id="ARBA00023163"/>
    </source>
</evidence>
<dbReference type="Gene3D" id="3.30.160.60">
    <property type="entry name" value="Classic Zinc Finger"/>
    <property type="match status" value="4"/>
</dbReference>
<keyword evidence="8 17" id="KW-0863">Zinc-finger</keyword>
<dbReference type="GO" id="GO:0000978">
    <property type="term" value="F:RNA polymerase II cis-regulatory region sequence-specific DNA binding"/>
    <property type="evidence" value="ECO:0007669"/>
    <property type="project" value="TreeGrafter"/>
</dbReference>
<feature type="domain" description="C2H2-type" evidence="19">
    <location>
        <begin position="582"/>
        <end position="609"/>
    </location>
</feature>
<dbReference type="InterPro" id="IPR036236">
    <property type="entry name" value="Znf_C2H2_sf"/>
</dbReference>
<keyword evidence="6" id="KW-0479">Metal-binding</keyword>
<dbReference type="GO" id="GO:0008270">
    <property type="term" value="F:zinc ion binding"/>
    <property type="evidence" value="ECO:0007669"/>
    <property type="project" value="UniProtKB-KW"/>
</dbReference>
<keyword evidence="11 18" id="KW-1133">Transmembrane helix</keyword>
<evidence type="ECO:0000256" key="6">
    <source>
        <dbReference type="ARBA" id="ARBA00022723"/>
    </source>
</evidence>
<keyword evidence="12" id="KW-0805">Transcription regulation</keyword>
<comment type="similarity">
    <text evidence="4">Belongs to the ninjurin family.</text>
</comment>
<evidence type="ECO:0000256" key="12">
    <source>
        <dbReference type="ARBA" id="ARBA00023015"/>
    </source>
</evidence>
<evidence type="ECO:0000256" key="16">
    <source>
        <dbReference type="ARBA" id="ARBA00023242"/>
    </source>
</evidence>
<dbReference type="SMART" id="SM00355">
    <property type="entry name" value="ZnF_C2H2"/>
    <property type="match status" value="5"/>
</dbReference>
<keyword evidence="7" id="KW-0677">Repeat</keyword>
<dbReference type="GO" id="GO:0016020">
    <property type="term" value="C:membrane"/>
    <property type="evidence" value="ECO:0007669"/>
    <property type="project" value="UniProtKB-SubCell"/>
</dbReference>
<dbReference type="AlphaFoldDB" id="A0AAN9Y800"/>
<name>A0AAN9Y800_9HEMI</name>
<comment type="caution">
    <text evidence="20">The sequence shown here is derived from an EMBL/GenBank/DDBJ whole genome shotgun (WGS) entry which is preliminary data.</text>
</comment>
<keyword evidence="15" id="KW-0804">Transcription</keyword>
<evidence type="ECO:0000259" key="19">
    <source>
        <dbReference type="PROSITE" id="PS50157"/>
    </source>
</evidence>
<gene>
    <name evidence="20" type="ORF">V9T40_008346</name>
</gene>
<dbReference type="InterPro" id="IPR013087">
    <property type="entry name" value="Znf_C2H2_type"/>
</dbReference>
<evidence type="ECO:0000256" key="2">
    <source>
        <dbReference type="ARBA" id="ARBA00004141"/>
    </source>
</evidence>